<name>A0AAW1LVB2_POPJA</name>
<evidence type="ECO:0000313" key="2">
    <source>
        <dbReference type="Proteomes" id="UP001458880"/>
    </source>
</evidence>
<organism evidence="1 2">
    <name type="scientific">Popillia japonica</name>
    <name type="common">Japanese beetle</name>
    <dbReference type="NCBI Taxonomy" id="7064"/>
    <lineage>
        <taxon>Eukaryota</taxon>
        <taxon>Metazoa</taxon>
        <taxon>Ecdysozoa</taxon>
        <taxon>Arthropoda</taxon>
        <taxon>Hexapoda</taxon>
        <taxon>Insecta</taxon>
        <taxon>Pterygota</taxon>
        <taxon>Neoptera</taxon>
        <taxon>Endopterygota</taxon>
        <taxon>Coleoptera</taxon>
        <taxon>Polyphaga</taxon>
        <taxon>Scarabaeiformia</taxon>
        <taxon>Scarabaeidae</taxon>
        <taxon>Rutelinae</taxon>
        <taxon>Popillia</taxon>
    </lineage>
</organism>
<dbReference type="AlphaFoldDB" id="A0AAW1LVB2"/>
<keyword evidence="2" id="KW-1185">Reference proteome</keyword>
<dbReference type="EMBL" id="JASPKY010000094">
    <property type="protein sequence ID" value="KAK9737832.1"/>
    <property type="molecule type" value="Genomic_DNA"/>
</dbReference>
<sequence length="71" mass="8380">MVREVADLMLSKRQHNLVTSNELFTFQTRVMCTNQIILKEPLVVIDWKKSIKHRGEVHNNYLGLRLTSRKT</sequence>
<gene>
    <name evidence="1" type="ORF">QE152_g10346</name>
</gene>
<dbReference type="Proteomes" id="UP001458880">
    <property type="component" value="Unassembled WGS sequence"/>
</dbReference>
<proteinExistence type="predicted"/>
<reference evidence="1 2" key="1">
    <citation type="journal article" date="2024" name="BMC Genomics">
        <title>De novo assembly and annotation of Popillia japonica's genome with initial clues to its potential as an invasive pest.</title>
        <authorList>
            <person name="Cucini C."/>
            <person name="Boschi S."/>
            <person name="Funari R."/>
            <person name="Cardaioli E."/>
            <person name="Iannotti N."/>
            <person name="Marturano G."/>
            <person name="Paoli F."/>
            <person name="Bruttini M."/>
            <person name="Carapelli A."/>
            <person name="Frati F."/>
            <person name="Nardi F."/>
        </authorList>
    </citation>
    <scope>NUCLEOTIDE SEQUENCE [LARGE SCALE GENOMIC DNA]</scope>
    <source>
        <strain evidence="1">DMR45628</strain>
    </source>
</reference>
<comment type="caution">
    <text evidence="1">The sequence shown here is derived from an EMBL/GenBank/DDBJ whole genome shotgun (WGS) entry which is preliminary data.</text>
</comment>
<accession>A0AAW1LVB2</accession>
<evidence type="ECO:0000313" key="1">
    <source>
        <dbReference type="EMBL" id="KAK9737832.1"/>
    </source>
</evidence>
<protein>
    <submittedName>
        <fullName evidence="1">Uncharacterized protein</fullName>
    </submittedName>
</protein>